<dbReference type="SUPFAM" id="SSF51182">
    <property type="entry name" value="RmlC-like cupins"/>
    <property type="match status" value="1"/>
</dbReference>
<protein>
    <recommendedName>
        <fullName evidence="1">Cupin type-2 domain-containing protein</fullName>
    </recommendedName>
</protein>
<dbReference type="Proteomes" id="UP000517252">
    <property type="component" value="Unassembled WGS sequence"/>
</dbReference>
<feature type="domain" description="Cupin type-2" evidence="1">
    <location>
        <begin position="94"/>
        <end position="163"/>
    </location>
</feature>
<dbReference type="PANTHER" id="PTHR38599">
    <property type="entry name" value="CUPIN DOMAIN PROTEIN (AFU_ORTHOLOGUE AFUA_3G13620)"/>
    <property type="match status" value="1"/>
</dbReference>
<dbReference type="Pfam" id="PF07883">
    <property type="entry name" value="Cupin_2"/>
    <property type="match status" value="1"/>
</dbReference>
<evidence type="ECO:0000313" key="3">
    <source>
        <dbReference type="Proteomes" id="UP000517252"/>
    </source>
</evidence>
<comment type="caution">
    <text evidence="2">The sequence shown here is derived from an EMBL/GenBank/DDBJ whole genome shotgun (WGS) entry which is preliminary data.</text>
</comment>
<dbReference type="AlphaFoldDB" id="A0A6V8QRZ8"/>
<dbReference type="InterPro" id="IPR014710">
    <property type="entry name" value="RmlC-like_jellyroll"/>
</dbReference>
<name>A0A6V8QRZ8_TRIAP</name>
<gene>
    <name evidence="2" type="ORF">TASIC1_0002042700</name>
</gene>
<organism evidence="2 3">
    <name type="scientific">Trichoderma asperellum</name>
    <name type="common">Filamentous fungus</name>
    <dbReference type="NCBI Taxonomy" id="101201"/>
    <lineage>
        <taxon>Eukaryota</taxon>
        <taxon>Fungi</taxon>
        <taxon>Dikarya</taxon>
        <taxon>Ascomycota</taxon>
        <taxon>Pezizomycotina</taxon>
        <taxon>Sordariomycetes</taxon>
        <taxon>Hypocreomycetidae</taxon>
        <taxon>Hypocreales</taxon>
        <taxon>Hypocreaceae</taxon>
        <taxon>Trichoderma</taxon>
    </lineage>
</organism>
<dbReference type="InterPro" id="IPR013096">
    <property type="entry name" value="Cupin_2"/>
</dbReference>
<reference evidence="2 3" key="1">
    <citation type="submission" date="2020-07" db="EMBL/GenBank/DDBJ databases">
        <title>Trichoderma asperellum IC-1 whole genome shotgun sequence.</title>
        <authorList>
            <person name="Kanamasa S."/>
            <person name="Takahashi H."/>
        </authorList>
    </citation>
    <scope>NUCLEOTIDE SEQUENCE [LARGE SCALE GENOMIC DNA]</scope>
    <source>
        <strain evidence="2 3">IC-1</strain>
    </source>
</reference>
<dbReference type="CDD" id="cd02234">
    <property type="entry name" value="cupin_BLR7677-like"/>
    <property type="match status" value="1"/>
</dbReference>
<dbReference type="EMBL" id="BLZH01000002">
    <property type="protein sequence ID" value="GFP53243.1"/>
    <property type="molecule type" value="Genomic_DNA"/>
</dbReference>
<accession>A0A6V8QRZ8</accession>
<sequence>MCDSHSDKYQVVDDVPYQLGQVLIHQLPSHLSLFLSLPNSVHSVTYLSGHDSIGTCSQPTNITRVKCSRPMPDVNIVFNNKLPNCPGKSAVGLLVDFPPNSSTPPHTHAGASVSVVVLKGTVLNKMNDGPTYVIPTGGTFFEAPGCHHVTSDNFSTTEPAQIIATMVVDTKIVEEGGVAALVVIDPEYVEAMKAQGSGN</sequence>
<evidence type="ECO:0000313" key="2">
    <source>
        <dbReference type="EMBL" id="GFP53243.1"/>
    </source>
</evidence>
<dbReference type="InterPro" id="IPR011051">
    <property type="entry name" value="RmlC_Cupin_sf"/>
</dbReference>
<evidence type="ECO:0000259" key="1">
    <source>
        <dbReference type="Pfam" id="PF07883"/>
    </source>
</evidence>
<dbReference type="OrthoDB" id="5793281at2759"/>
<proteinExistence type="predicted"/>
<dbReference type="PANTHER" id="PTHR38599:SF1">
    <property type="entry name" value="CUPIN DOMAIN PROTEIN (AFU_ORTHOLOGUE AFUA_3G13620)"/>
    <property type="match status" value="1"/>
</dbReference>
<dbReference type="Gene3D" id="2.60.120.10">
    <property type="entry name" value="Jelly Rolls"/>
    <property type="match status" value="1"/>
</dbReference>